<name>A0A381AYR4_AFIFE</name>
<dbReference type="AlphaFoldDB" id="A0A381AYR4"/>
<dbReference type="Proteomes" id="UP000254343">
    <property type="component" value="Unassembled WGS sequence"/>
</dbReference>
<evidence type="ECO:0000313" key="1">
    <source>
        <dbReference type="EMBL" id="SUW28202.1"/>
    </source>
</evidence>
<accession>A0A381AYR4</accession>
<evidence type="ECO:0000313" key="2">
    <source>
        <dbReference type="Proteomes" id="UP000254343"/>
    </source>
</evidence>
<organism evidence="1 2">
    <name type="scientific">Afipia felis</name>
    <name type="common">Cat scratch disease bacillus</name>
    <dbReference type="NCBI Taxonomy" id="1035"/>
    <lineage>
        <taxon>Bacteria</taxon>
        <taxon>Pseudomonadati</taxon>
        <taxon>Pseudomonadota</taxon>
        <taxon>Alphaproteobacteria</taxon>
        <taxon>Hyphomicrobiales</taxon>
        <taxon>Nitrobacteraceae</taxon>
        <taxon>Afipia</taxon>
    </lineage>
</organism>
<protein>
    <submittedName>
        <fullName evidence="1">Uncharacterized protein</fullName>
    </submittedName>
</protein>
<gene>
    <name evidence="1" type="ORF">NCTC12722_04105</name>
</gene>
<proteinExistence type="predicted"/>
<dbReference type="EMBL" id="UIGB01000003">
    <property type="protein sequence ID" value="SUW28202.1"/>
    <property type="molecule type" value="Genomic_DNA"/>
</dbReference>
<reference evidence="1 2" key="1">
    <citation type="submission" date="2018-06" db="EMBL/GenBank/DDBJ databases">
        <authorList>
            <consortium name="Pathogen Informatics"/>
            <person name="Doyle S."/>
        </authorList>
    </citation>
    <scope>NUCLEOTIDE SEQUENCE [LARGE SCALE GENOMIC DNA]</scope>
    <source>
        <strain evidence="1 2">NCTC12722</strain>
    </source>
</reference>
<sequence length="125" mass="13751">MRPAAHLMNVVMPARSDAAARTLMSFGRFRIEQINEMLVRIDVHAAPASVIKQLGDAIDHRIVRTHVDVETALDVAQRPVQQDVFKVLRIRNDHSTLTCSLLNPAPGFLKSHRIATSLTPAPIGG</sequence>